<evidence type="ECO:0000256" key="2">
    <source>
        <dbReference type="ARBA" id="ARBA00004609"/>
    </source>
</evidence>
<proteinExistence type="predicted"/>
<comment type="function">
    <text evidence="1">VSG forms a coat on the surface of the parasite. The trypanosome evades the immune response of the host by expressing a series of antigenically distinct VSGs from an estimated 1000 VSG genes.</text>
</comment>
<dbReference type="EMBL" id="KC613142">
    <property type="protein sequence ID" value="AGH60573.1"/>
    <property type="molecule type" value="Genomic_DNA"/>
</dbReference>
<evidence type="ECO:0000256" key="9">
    <source>
        <dbReference type="SAM" id="SignalP"/>
    </source>
</evidence>
<feature type="domain" description="Trypanosome variant surface glycoprotein B-type N-terminal" evidence="10">
    <location>
        <begin position="11"/>
        <end position="328"/>
    </location>
</feature>
<evidence type="ECO:0000256" key="7">
    <source>
        <dbReference type="ARBA" id="ARBA00023180"/>
    </source>
</evidence>
<dbReference type="VEuPathDB" id="TriTrypDB:Tbg.972.2.4430"/>
<evidence type="ECO:0000259" key="10">
    <source>
        <dbReference type="Pfam" id="PF13206"/>
    </source>
</evidence>
<keyword evidence="3" id="KW-1003">Cell membrane</keyword>
<name>M4SVY6_9TRYP</name>
<evidence type="ECO:0000313" key="11">
    <source>
        <dbReference type="EMBL" id="AGH60573.1"/>
    </source>
</evidence>
<keyword evidence="4" id="KW-0336">GPI-anchor</keyword>
<evidence type="ECO:0000256" key="3">
    <source>
        <dbReference type="ARBA" id="ARBA00022475"/>
    </source>
</evidence>
<keyword evidence="5 9" id="KW-0732">Signal</keyword>
<evidence type="ECO:0000256" key="8">
    <source>
        <dbReference type="ARBA" id="ARBA00023288"/>
    </source>
</evidence>
<reference evidence="11" key="1">
    <citation type="submission" date="2013-02" db="EMBL/GenBank/DDBJ databases">
        <authorList>
            <person name="Cross G.A.M."/>
            <person name="Kim H.-S."/>
            <person name="Wickstead B."/>
        </authorList>
    </citation>
    <scope>NUCLEOTIDE SEQUENCE</scope>
    <source>
        <strain evidence="11">Lister 427</strain>
    </source>
</reference>
<dbReference type="GO" id="GO:0005886">
    <property type="term" value="C:plasma membrane"/>
    <property type="evidence" value="ECO:0007669"/>
    <property type="project" value="UniProtKB-SubCell"/>
</dbReference>
<evidence type="ECO:0000256" key="1">
    <source>
        <dbReference type="ARBA" id="ARBA00002523"/>
    </source>
</evidence>
<dbReference type="GO" id="GO:0098552">
    <property type="term" value="C:side of membrane"/>
    <property type="evidence" value="ECO:0007669"/>
    <property type="project" value="UniProtKB-KW"/>
</dbReference>
<reference evidence="11" key="2">
    <citation type="journal article" date="2014" name="Mol. Biochem. Parasitol.">
        <title>Capturing the variant surface glycoprotein repertoire (the VSGnome) of Trypanosoma brucei Lister 427.</title>
        <authorList>
            <person name="Cross G.A."/>
            <person name="Kim H.S."/>
            <person name="Wickstead B."/>
        </authorList>
    </citation>
    <scope>NUCLEOTIDE SEQUENCE</scope>
    <source>
        <strain evidence="11">Lister 427</strain>
    </source>
</reference>
<protein>
    <submittedName>
        <fullName evidence="11">Variant surface glycoprotein 1653</fullName>
    </submittedName>
</protein>
<keyword evidence="6" id="KW-0472">Membrane</keyword>
<organism evidence="11">
    <name type="scientific">Trypanosoma brucei</name>
    <dbReference type="NCBI Taxonomy" id="5691"/>
    <lineage>
        <taxon>Eukaryota</taxon>
        <taxon>Discoba</taxon>
        <taxon>Euglenozoa</taxon>
        <taxon>Kinetoplastea</taxon>
        <taxon>Metakinetoplastina</taxon>
        <taxon>Trypanosomatida</taxon>
        <taxon>Trypanosomatidae</taxon>
        <taxon>Trypanosoma</taxon>
    </lineage>
</organism>
<dbReference type="InterPro" id="IPR025932">
    <property type="entry name" value="Trypano_VSG_B_N_dom"/>
</dbReference>
<dbReference type="AlphaFoldDB" id="M4SVY6"/>
<feature type="chain" id="PRO_5004057443" evidence="9">
    <location>
        <begin position="22"/>
        <end position="335"/>
    </location>
</feature>
<evidence type="ECO:0000256" key="4">
    <source>
        <dbReference type="ARBA" id="ARBA00022622"/>
    </source>
</evidence>
<keyword evidence="7" id="KW-0325">Glycoprotein</keyword>
<dbReference type="VEuPathDB" id="TriTrypDB:Tb427_000789000"/>
<evidence type="ECO:0000256" key="6">
    <source>
        <dbReference type="ARBA" id="ARBA00023136"/>
    </source>
</evidence>
<keyword evidence="8" id="KW-0449">Lipoprotein</keyword>
<comment type="subcellular location">
    <subcellularLocation>
        <location evidence="2">Cell membrane</location>
        <topology evidence="2">Lipid-anchor</topology>
        <topology evidence="2">GPI-anchor</topology>
    </subcellularLocation>
</comment>
<evidence type="ECO:0000256" key="5">
    <source>
        <dbReference type="ARBA" id="ARBA00022729"/>
    </source>
</evidence>
<sequence>MKPIMQVLLLLLQLLVHKAQGATDPAEAAIEFKALCRLTELLETPVVTSSPDQKVEQDVLEILKLNMSAAPESWRANFGDGSTKHDWASIKGKYSLEPYGKDWETNWPDWQKAAAGIAPTDSNKDWLEKHPRPATTQIAAAQLKPLAAKAKELQATYVTQYKVEVTDKEEYAAAKLKAALTGVHSDKGADFNAFASNNAANLANGDCNGAKAGQGVLYDIACLCIGAATTETDGCIGGTLSKAWSATKGDLAAAMTELKSHCGQGFKPTLTAETLTAAVAAVENLIGRRGTTTVVGDKLGKSNSADCTGAADKVCVRYEEYYSSTANARKQQKVP</sequence>
<feature type="signal peptide" evidence="9">
    <location>
        <begin position="1"/>
        <end position="21"/>
    </location>
</feature>
<dbReference type="Pfam" id="PF13206">
    <property type="entry name" value="VSG_B"/>
    <property type="match status" value="1"/>
</dbReference>
<accession>M4SVY6</accession>